<feature type="transmembrane region" description="Helical" evidence="2">
    <location>
        <begin position="189"/>
        <end position="211"/>
    </location>
</feature>
<evidence type="ECO:0000259" key="3">
    <source>
        <dbReference type="Pfam" id="PF03807"/>
    </source>
</evidence>
<keyword evidence="2" id="KW-0472">Membrane</keyword>
<dbReference type="GO" id="GO:0016491">
    <property type="term" value="F:oxidoreductase activity"/>
    <property type="evidence" value="ECO:0007669"/>
    <property type="project" value="UniProtKB-KW"/>
</dbReference>
<dbReference type="AlphaFoldDB" id="A0A147DMK5"/>
<dbReference type="RefSeq" id="WP_058724531.1">
    <property type="nucleotide sequence ID" value="NZ_LDRC01000111.1"/>
</dbReference>
<comment type="caution">
    <text evidence="4">The sequence shown here is derived from an EMBL/GenBank/DDBJ whole genome shotgun (WGS) entry which is preliminary data.</text>
</comment>
<dbReference type="Proteomes" id="UP000072763">
    <property type="component" value="Unassembled WGS sequence"/>
</dbReference>
<dbReference type="InterPro" id="IPR028939">
    <property type="entry name" value="P5C_Rdtase_cat_N"/>
</dbReference>
<keyword evidence="1" id="KW-0560">Oxidoreductase</keyword>
<name>A0A147DMK5_9MICO</name>
<gene>
    <name evidence="4" type="ORF">NS359_15420</name>
</gene>
<dbReference type="Gene3D" id="3.40.50.720">
    <property type="entry name" value="NAD(P)-binding Rossmann-like Domain"/>
    <property type="match status" value="1"/>
</dbReference>
<dbReference type="InterPro" id="IPR051267">
    <property type="entry name" value="STEAP_metalloreductase"/>
</dbReference>
<dbReference type="EMBL" id="LDRC01000111">
    <property type="protein sequence ID" value="KTR46975.1"/>
    <property type="molecule type" value="Genomic_DNA"/>
</dbReference>
<sequence length="212" mass="21760">MTTTSSITIAVLGSGRVGSTLATGLAAAGHEVTLGVRNPGTAQHDVLASDVATAIETSDLIVNATPGDTTLERLVGHRDALAGKVLLDVSNATVRSTDGLPGGLLYPDVSLGELLQDALPDTKVVKTLNTMLFSVMTAPGNLTAPPTAFVSGDDVDAKRLVRTVLQDLGWDDDWILDLGGISTARGTEAMALMVPSLLGALGFVPFALTVAR</sequence>
<dbReference type="STRING" id="465820.NS263_11020"/>
<dbReference type="OrthoDB" id="3194817at2"/>
<dbReference type="PATRIC" id="fig|465820.4.peg.356"/>
<evidence type="ECO:0000256" key="1">
    <source>
        <dbReference type="ARBA" id="ARBA00023002"/>
    </source>
</evidence>
<dbReference type="SUPFAM" id="SSF51735">
    <property type="entry name" value="NAD(P)-binding Rossmann-fold domains"/>
    <property type="match status" value="1"/>
</dbReference>
<protein>
    <submittedName>
        <fullName evidence="4">NADP oxidoreductase</fullName>
    </submittedName>
</protein>
<dbReference type="PANTHER" id="PTHR14239">
    <property type="entry name" value="DUDULIN-RELATED"/>
    <property type="match status" value="1"/>
</dbReference>
<organism evidence="4 5">
    <name type="scientific">Curtobacterium oceanosedimentum</name>
    <dbReference type="NCBI Taxonomy" id="465820"/>
    <lineage>
        <taxon>Bacteria</taxon>
        <taxon>Bacillati</taxon>
        <taxon>Actinomycetota</taxon>
        <taxon>Actinomycetes</taxon>
        <taxon>Micrococcales</taxon>
        <taxon>Microbacteriaceae</taxon>
        <taxon>Curtobacterium</taxon>
    </lineage>
</organism>
<evidence type="ECO:0000313" key="4">
    <source>
        <dbReference type="EMBL" id="KTR46975.1"/>
    </source>
</evidence>
<dbReference type="PANTHER" id="PTHR14239:SF10">
    <property type="entry name" value="REDUCTASE"/>
    <property type="match status" value="1"/>
</dbReference>
<dbReference type="Pfam" id="PF03807">
    <property type="entry name" value="F420_oxidored"/>
    <property type="match status" value="1"/>
</dbReference>
<feature type="domain" description="Pyrroline-5-carboxylate reductase catalytic N-terminal" evidence="3">
    <location>
        <begin position="8"/>
        <end position="91"/>
    </location>
</feature>
<evidence type="ECO:0000313" key="5">
    <source>
        <dbReference type="Proteomes" id="UP000072763"/>
    </source>
</evidence>
<evidence type="ECO:0000256" key="2">
    <source>
        <dbReference type="SAM" id="Phobius"/>
    </source>
</evidence>
<dbReference type="InterPro" id="IPR036291">
    <property type="entry name" value="NAD(P)-bd_dom_sf"/>
</dbReference>
<keyword evidence="2" id="KW-0812">Transmembrane</keyword>
<accession>A0A147DMK5</accession>
<reference evidence="4 5" key="1">
    <citation type="journal article" date="2016" name="Front. Microbiol.">
        <title>Genomic Resource of Rice Seed Associated Bacteria.</title>
        <authorList>
            <person name="Midha S."/>
            <person name="Bansal K."/>
            <person name="Sharma S."/>
            <person name="Kumar N."/>
            <person name="Patil P.P."/>
            <person name="Chaudhry V."/>
            <person name="Patil P.B."/>
        </authorList>
    </citation>
    <scope>NUCLEOTIDE SEQUENCE [LARGE SCALE GENOMIC DNA]</scope>
    <source>
        <strain evidence="4 5">NS359</strain>
    </source>
</reference>
<keyword evidence="2" id="KW-1133">Transmembrane helix</keyword>
<proteinExistence type="predicted"/>